<name>A0A4P5NLH3_9PROT</name>
<comment type="caution">
    <text evidence="7">The sequence shown here is derived from an EMBL/GenBank/DDBJ whole genome shotgun (WGS) entry which is preliminary data.</text>
</comment>
<dbReference type="PANTHER" id="PTHR42770">
    <property type="entry name" value="AMINO ACID TRANSPORTER-RELATED"/>
    <property type="match status" value="1"/>
</dbReference>
<feature type="transmembrane region" description="Helical" evidence="6">
    <location>
        <begin position="169"/>
        <end position="188"/>
    </location>
</feature>
<feature type="transmembrane region" description="Helical" evidence="6">
    <location>
        <begin position="20"/>
        <end position="40"/>
    </location>
</feature>
<keyword evidence="3 6" id="KW-0812">Transmembrane</keyword>
<feature type="transmembrane region" description="Helical" evidence="6">
    <location>
        <begin position="245"/>
        <end position="267"/>
    </location>
</feature>
<dbReference type="GO" id="GO:0022857">
    <property type="term" value="F:transmembrane transporter activity"/>
    <property type="evidence" value="ECO:0007669"/>
    <property type="project" value="InterPro"/>
</dbReference>
<evidence type="ECO:0000256" key="4">
    <source>
        <dbReference type="ARBA" id="ARBA00022989"/>
    </source>
</evidence>
<feature type="transmembrane region" description="Helical" evidence="6">
    <location>
        <begin position="401"/>
        <end position="423"/>
    </location>
</feature>
<evidence type="ECO:0000256" key="1">
    <source>
        <dbReference type="ARBA" id="ARBA00004651"/>
    </source>
</evidence>
<dbReference type="PANTHER" id="PTHR42770:SF7">
    <property type="entry name" value="MEMBRANE PROTEIN"/>
    <property type="match status" value="1"/>
</dbReference>
<evidence type="ECO:0000256" key="6">
    <source>
        <dbReference type="SAM" id="Phobius"/>
    </source>
</evidence>
<keyword evidence="4 6" id="KW-1133">Transmembrane helix</keyword>
<feature type="transmembrane region" description="Helical" evidence="6">
    <location>
        <begin position="91"/>
        <end position="110"/>
    </location>
</feature>
<dbReference type="AlphaFoldDB" id="A0A4P5NLH3"/>
<feature type="transmembrane region" description="Helical" evidence="6">
    <location>
        <begin position="138"/>
        <end position="157"/>
    </location>
</feature>
<keyword evidence="2" id="KW-1003">Cell membrane</keyword>
<feature type="transmembrane region" description="Helical" evidence="6">
    <location>
        <begin position="208"/>
        <end position="233"/>
    </location>
</feature>
<proteinExistence type="predicted"/>
<reference evidence="8" key="1">
    <citation type="submission" date="2017-01" db="EMBL/GenBank/DDBJ databases">
        <title>Komagataeibacter sp. MSKU9 whole genome sequencing project.</title>
        <authorList>
            <person name="Matsutani M."/>
            <person name="Naloka K."/>
            <person name="Theeragool G."/>
            <person name="Yakushi T."/>
            <person name="Matsushita K."/>
        </authorList>
    </citation>
    <scope>NUCLEOTIDE SEQUENCE [LARGE SCALE GENOMIC DNA]</scope>
    <source>
        <strain evidence="8">MSKU9</strain>
    </source>
</reference>
<dbReference type="Proteomes" id="UP000315095">
    <property type="component" value="Unassembled WGS sequence"/>
</dbReference>
<dbReference type="OrthoDB" id="9762947at2"/>
<dbReference type="GO" id="GO:0005886">
    <property type="term" value="C:plasma membrane"/>
    <property type="evidence" value="ECO:0007669"/>
    <property type="project" value="UniProtKB-SubCell"/>
</dbReference>
<feature type="transmembrane region" description="Helical" evidence="6">
    <location>
        <begin position="297"/>
        <end position="321"/>
    </location>
</feature>
<comment type="subcellular location">
    <subcellularLocation>
        <location evidence="1">Cell membrane</location>
        <topology evidence="1">Multi-pass membrane protein</topology>
    </subcellularLocation>
</comment>
<keyword evidence="5 6" id="KW-0472">Membrane</keyword>
<evidence type="ECO:0000256" key="3">
    <source>
        <dbReference type="ARBA" id="ARBA00022692"/>
    </source>
</evidence>
<dbReference type="InterPro" id="IPR050367">
    <property type="entry name" value="APC_superfamily"/>
</dbReference>
<dbReference type="PIRSF" id="PIRSF006060">
    <property type="entry name" value="AA_transporter"/>
    <property type="match status" value="1"/>
</dbReference>
<dbReference type="RefSeq" id="WP_141259970.1">
    <property type="nucleotide sequence ID" value="NZ_BDLU01000024.1"/>
</dbReference>
<evidence type="ECO:0000256" key="5">
    <source>
        <dbReference type="ARBA" id="ARBA00023136"/>
    </source>
</evidence>
<feature type="transmembrane region" description="Helical" evidence="6">
    <location>
        <begin position="438"/>
        <end position="456"/>
    </location>
</feature>
<evidence type="ECO:0000256" key="2">
    <source>
        <dbReference type="ARBA" id="ARBA00022475"/>
    </source>
</evidence>
<feature type="transmembrane region" description="Helical" evidence="6">
    <location>
        <begin position="367"/>
        <end position="389"/>
    </location>
</feature>
<evidence type="ECO:0000313" key="7">
    <source>
        <dbReference type="EMBL" id="GCE82570.1"/>
    </source>
</evidence>
<protein>
    <submittedName>
        <fullName evidence="7">Putative amino acid permease</fullName>
    </submittedName>
</protein>
<organism evidence="7 8">
    <name type="scientific">Komagataeibacter diospyri</name>
    <dbReference type="NCBI Taxonomy" id="1932662"/>
    <lineage>
        <taxon>Bacteria</taxon>
        <taxon>Pseudomonadati</taxon>
        <taxon>Pseudomonadota</taxon>
        <taxon>Alphaproteobacteria</taxon>
        <taxon>Acetobacterales</taxon>
        <taxon>Acetobacteraceae</taxon>
        <taxon>Komagataeibacter</taxon>
    </lineage>
</organism>
<evidence type="ECO:0000313" key="8">
    <source>
        <dbReference type="Proteomes" id="UP000315095"/>
    </source>
</evidence>
<dbReference type="Pfam" id="PF13520">
    <property type="entry name" value="AA_permease_2"/>
    <property type="match status" value="1"/>
</dbReference>
<gene>
    <name evidence="7" type="ORF">MSKU9_0711</name>
</gene>
<sequence length="482" mass="52030">MSSPKTNGYIQSLKWSDGVLLSLGPPITTFCLIGLEIGPLGAWGALAIWCMTSLIALAQNMIFADMALALPGCSGGIGAFAHQAWRRDATPLGAIAIFGYWTGWSFSLAVNGLQIGRLAQAQWFPTWTGTVHLLGNEIGLPHCIAGLMMVMVFAINIRGVRLVASINRIASCLLGIMAVICLVGPFFTVRLNFHDLHWHLPHTSAFTFFQAMLVWSFIASWTTYGTELCATFAPEYHNPRFHIRLALLVSSILVIGITILSCVMLPATEGEAAINADPIGFYVDILNRIIGPGLANIAIPVMCLAQFVAMGSAISGSSRALHGLAARGLTVRQLDSINEKGVPGRAMTIDLIINLFIVFFISDITGIIFAGNVGYILCIILALSGFIRLHYAKRGSGCTPPWRMIGVAGVLTLFNISMLVVGFCNPSLVGYGGRREQLIALSAIVLALLMCLYRRGIQDNGGLRLRERDPEPVLSIPPHHET</sequence>
<dbReference type="Gene3D" id="1.20.1740.10">
    <property type="entry name" value="Amino acid/polyamine transporter I"/>
    <property type="match status" value="1"/>
</dbReference>
<dbReference type="InterPro" id="IPR002293">
    <property type="entry name" value="AA/rel_permease1"/>
</dbReference>
<keyword evidence="8" id="KW-1185">Reference proteome</keyword>
<accession>A0A4P5NLH3</accession>
<dbReference type="EMBL" id="BDLU01000024">
    <property type="protein sequence ID" value="GCE82570.1"/>
    <property type="molecule type" value="Genomic_DNA"/>
</dbReference>